<accession>A0AA86J472</accession>
<dbReference type="InterPro" id="IPR051799">
    <property type="entry name" value="NADH_flavin_oxidoreductase"/>
</dbReference>
<dbReference type="Proteomes" id="UP001329151">
    <property type="component" value="Chromosome"/>
</dbReference>
<feature type="domain" description="NADH:flavin oxidoreductase/NADH oxidase N-terminal" evidence="3">
    <location>
        <begin position="7"/>
        <end position="343"/>
    </location>
</feature>
<proteinExistence type="predicted"/>
<evidence type="ECO:0000256" key="1">
    <source>
        <dbReference type="ARBA" id="ARBA00022630"/>
    </source>
</evidence>
<dbReference type="SUPFAM" id="SSF51395">
    <property type="entry name" value="FMN-linked oxidoreductases"/>
    <property type="match status" value="1"/>
</dbReference>
<dbReference type="PANTHER" id="PTHR43656:SF2">
    <property type="entry name" value="BINDING OXIDOREDUCTASE, PUTATIVE (AFU_ORTHOLOGUE AFUA_2G08260)-RELATED"/>
    <property type="match status" value="1"/>
</dbReference>
<dbReference type="InterPro" id="IPR013785">
    <property type="entry name" value="Aldolase_TIM"/>
</dbReference>
<evidence type="ECO:0000259" key="3">
    <source>
        <dbReference type="Pfam" id="PF00724"/>
    </source>
</evidence>
<dbReference type="Pfam" id="PF00724">
    <property type="entry name" value="Oxidored_FMN"/>
    <property type="match status" value="1"/>
</dbReference>
<dbReference type="GO" id="GO:0010181">
    <property type="term" value="F:FMN binding"/>
    <property type="evidence" value="ECO:0007669"/>
    <property type="project" value="InterPro"/>
</dbReference>
<dbReference type="KEGG" id="lto:RGQ30_29070"/>
<dbReference type="PANTHER" id="PTHR43656">
    <property type="entry name" value="BINDING OXIDOREDUCTASE, PUTATIVE (AFU_ORTHOLOGUE AFUA_2G08260)-RELATED"/>
    <property type="match status" value="1"/>
</dbReference>
<dbReference type="RefSeq" id="WP_130557513.1">
    <property type="nucleotide sequence ID" value="NZ_AP028947.1"/>
</dbReference>
<dbReference type="InterPro" id="IPR001155">
    <property type="entry name" value="OxRdtase_FMN_N"/>
</dbReference>
<name>A0AA86J472_9BURK</name>
<keyword evidence="5" id="KW-1185">Reference proteome</keyword>
<keyword evidence="2" id="KW-0560">Oxidoreductase</keyword>
<evidence type="ECO:0000313" key="5">
    <source>
        <dbReference type="Proteomes" id="UP001329151"/>
    </source>
</evidence>
<gene>
    <name evidence="4" type="ORF">RGQ30_29070</name>
</gene>
<dbReference type="Gene3D" id="3.20.20.70">
    <property type="entry name" value="Aldolase class I"/>
    <property type="match status" value="1"/>
</dbReference>
<dbReference type="CDD" id="cd04733">
    <property type="entry name" value="OYE_like_2_FMN"/>
    <property type="match status" value="1"/>
</dbReference>
<dbReference type="EMBL" id="AP028947">
    <property type="protein sequence ID" value="BET27406.1"/>
    <property type="molecule type" value="Genomic_DNA"/>
</dbReference>
<dbReference type="GO" id="GO:0016491">
    <property type="term" value="F:oxidoreductase activity"/>
    <property type="evidence" value="ECO:0007669"/>
    <property type="project" value="UniProtKB-KW"/>
</dbReference>
<protein>
    <submittedName>
        <fullName evidence="4">NADH:flavin oxidoreductase/NADH oxidase family protein</fullName>
    </submittedName>
</protein>
<keyword evidence="1" id="KW-0285">Flavoprotein</keyword>
<evidence type="ECO:0000313" key="4">
    <source>
        <dbReference type="EMBL" id="BET27406.1"/>
    </source>
</evidence>
<organism evidence="4 5">
    <name type="scientific">Limnobacter thiooxidans</name>
    <dbReference type="NCBI Taxonomy" id="131080"/>
    <lineage>
        <taxon>Bacteria</taxon>
        <taxon>Pseudomonadati</taxon>
        <taxon>Pseudomonadota</taxon>
        <taxon>Betaproteobacteria</taxon>
        <taxon>Burkholderiales</taxon>
        <taxon>Burkholderiaceae</taxon>
        <taxon>Limnobacter</taxon>
    </lineage>
</organism>
<evidence type="ECO:0000256" key="2">
    <source>
        <dbReference type="ARBA" id="ARBA00023002"/>
    </source>
</evidence>
<reference evidence="4 5" key="1">
    <citation type="submission" date="2023-10" db="EMBL/GenBank/DDBJ databases">
        <title>Complete Genome Sequence of Limnobacter thiooxidans CS-K2T, Isolated from freshwater lake sediments in Bavaria, Germany.</title>
        <authorList>
            <person name="Naruki M."/>
            <person name="Watanabe A."/>
            <person name="Warashina T."/>
            <person name="Morita T."/>
            <person name="Arakawa K."/>
        </authorList>
    </citation>
    <scope>NUCLEOTIDE SEQUENCE [LARGE SCALE GENOMIC DNA]</scope>
    <source>
        <strain evidence="4 5">CS-K2</strain>
    </source>
</reference>
<dbReference type="AlphaFoldDB" id="A0AA86J472"/>
<sequence>MRIELRDPLTLPCGATLPNRLVKAAMSEALGTRDNRATPQLVRVYQRWTAGGIGLNITGNVMIDRRARAEPGNVVIEDDRDMPMLQQWAKAGQSKGSKIWVQINHPGKQCPKGMNKETVSPSAVPFHKSLQMMFATPRELTETEILDLIARWGRTAKICKDAGFDGVQIHGAHGYLISQFLSPHSNQRTDQWGGNPENRRRFVLAVYDEVRRQVGPDFPVGIKLNSADFQKGGFSEEESLAVIQELTARGIDLIEVSGGTYEAPAMTGATAQPKKESTLKREAYFMDFTEKVRAVCKVPLMLTGGFRTVGGMKEALNSGAVDLIGLARSIAIEPDLPNRLLDNKEALHPVKPLITGVKAVDRTGLLEIQWYTRQIHRMGKGKNPVPNEGAIKVLFFYMLESSWGLFKARKLRA</sequence>